<dbReference type="PANTHER" id="PTHR30055:SF234">
    <property type="entry name" value="HTH-TYPE TRANSCRIPTIONAL REGULATOR BETI"/>
    <property type="match status" value="1"/>
</dbReference>
<organism evidence="6 7">
    <name type="scientific">Nonomuraea longicatena</name>
    <dbReference type="NCBI Taxonomy" id="83682"/>
    <lineage>
        <taxon>Bacteria</taxon>
        <taxon>Bacillati</taxon>
        <taxon>Actinomycetota</taxon>
        <taxon>Actinomycetes</taxon>
        <taxon>Streptosporangiales</taxon>
        <taxon>Streptosporangiaceae</taxon>
        <taxon>Nonomuraea</taxon>
    </lineage>
</organism>
<reference evidence="6 7" key="1">
    <citation type="journal article" date="2019" name="Int. J. Syst. Evol. Microbiol.">
        <title>The Global Catalogue of Microorganisms (GCM) 10K type strain sequencing project: providing services to taxonomists for standard genome sequencing and annotation.</title>
        <authorList>
            <consortium name="The Broad Institute Genomics Platform"/>
            <consortium name="The Broad Institute Genome Sequencing Center for Infectious Disease"/>
            <person name="Wu L."/>
            <person name="Ma J."/>
        </authorList>
    </citation>
    <scope>NUCLEOTIDE SEQUENCE [LARGE SCALE GENOMIC DNA]</scope>
    <source>
        <strain evidence="6 7">JCM 11136</strain>
    </source>
</reference>
<feature type="domain" description="HTH tetR-type" evidence="5">
    <location>
        <begin position="9"/>
        <end position="69"/>
    </location>
</feature>
<gene>
    <name evidence="6" type="ORF">GCM10009560_66080</name>
</gene>
<evidence type="ECO:0000256" key="3">
    <source>
        <dbReference type="ARBA" id="ARBA00023163"/>
    </source>
</evidence>
<dbReference type="PROSITE" id="PS50977">
    <property type="entry name" value="HTH_TETR_2"/>
    <property type="match status" value="1"/>
</dbReference>
<dbReference type="Pfam" id="PF00440">
    <property type="entry name" value="TetR_N"/>
    <property type="match status" value="1"/>
</dbReference>
<evidence type="ECO:0000313" key="7">
    <source>
        <dbReference type="Proteomes" id="UP001501578"/>
    </source>
</evidence>
<keyword evidence="1" id="KW-0805">Transcription regulation</keyword>
<dbReference type="EMBL" id="BAAAHQ010000043">
    <property type="protein sequence ID" value="GAA0948617.1"/>
    <property type="molecule type" value="Genomic_DNA"/>
</dbReference>
<sequence>MNPDDPRVRRTRARLKVAVLDLAASKDLGAITMSEVAQRAEVNRATVYQHYPDIDAIVTDAMHDTVADVARAAALCPLDAPRDTAPEPLTDLFTGLAAHSRLHRRMLGASGSALFATRMRERLTEELARSFRAGRRPIGFGDVPVDLHAAYLAGALIGVIAHWLTTDPPAPADEIALAFWRLFLGGQS</sequence>
<accession>A0ABN1QX10</accession>
<name>A0ABN1QX10_9ACTN</name>
<protein>
    <submittedName>
        <fullName evidence="6">TetR/AcrR family transcriptional regulator</fullName>
    </submittedName>
</protein>
<proteinExistence type="predicted"/>
<dbReference type="InterPro" id="IPR050109">
    <property type="entry name" value="HTH-type_TetR-like_transc_reg"/>
</dbReference>
<dbReference type="PANTHER" id="PTHR30055">
    <property type="entry name" value="HTH-TYPE TRANSCRIPTIONAL REGULATOR RUTR"/>
    <property type="match status" value="1"/>
</dbReference>
<feature type="DNA-binding region" description="H-T-H motif" evidence="4">
    <location>
        <begin position="32"/>
        <end position="51"/>
    </location>
</feature>
<comment type="caution">
    <text evidence="6">The sequence shown here is derived from an EMBL/GenBank/DDBJ whole genome shotgun (WGS) entry which is preliminary data.</text>
</comment>
<evidence type="ECO:0000256" key="2">
    <source>
        <dbReference type="ARBA" id="ARBA00023125"/>
    </source>
</evidence>
<dbReference type="InterPro" id="IPR001647">
    <property type="entry name" value="HTH_TetR"/>
</dbReference>
<evidence type="ECO:0000313" key="6">
    <source>
        <dbReference type="EMBL" id="GAA0948617.1"/>
    </source>
</evidence>
<dbReference type="Proteomes" id="UP001501578">
    <property type="component" value="Unassembled WGS sequence"/>
</dbReference>
<keyword evidence="3" id="KW-0804">Transcription</keyword>
<keyword evidence="7" id="KW-1185">Reference proteome</keyword>
<dbReference type="Gene3D" id="1.10.357.10">
    <property type="entry name" value="Tetracycline Repressor, domain 2"/>
    <property type="match status" value="1"/>
</dbReference>
<dbReference type="RefSeq" id="WP_343954128.1">
    <property type="nucleotide sequence ID" value="NZ_BAAAHQ010000043.1"/>
</dbReference>
<dbReference type="InterPro" id="IPR009057">
    <property type="entry name" value="Homeodomain-like_sf"/>
</dbReference>
<evidence type="ECO:0000259" key="5">
    <source>
        <dbReference type="PROSITE" id="PS50977"/>
    </source>
</evidence>
<evidence type="ECO:0000256" key="4">
    <source>
        <dbReference type="PROSITE-ProRule" id="PRU00335"/>
    </source>
</evidence>
<dbReference type="SUPFAM" id="SSF46689">
    <property type="entry name" value="Homeodomain-like"/>
    <property type="match status" value="1"/>
</dbReference>
<keyword evidence="2 4" id="KW-0238">DNA-binding</keyword>
<evidence type="ECO:0000256" key="1">
    <source>
        <dbReference type="ARBA" id="ARBA00023015"/>
    </source>
</evidence>